<keyword evidence="3" id="KW-1185">Reference proteome</keyword>
<feature type="transmembrane region" description="Helical" evidence="1">
    <location>
        <begin position="12"/>
        <end position="32"/>
    </location>
</feature>
<feature type="transmembrane region" description="Helical" evidence="1">
    <location>
        <begin position="52"/>
        <end position="78"/>
    </location>
</feature>
<sequence length="170" mass="19070">MKTLQVKQHSKMALPIGIAYLAAVFLICYFAFGGIDGMADRVNGMGSPKAAGFIVALVVIAPLLVLLRFVHPVLSITIDAGKMMIRQKGKKEKVVPLQVIDRVEWNITAWNRADFYDRQNRLVASFRDTSDPAALLSLLDEISRHIPFERITGSRKFVNKVIETAVFRRK</sequence>
<name>A0A2P8D321_9BACT</name>
<dbReference type="Proteomes" id="UP000240572">
    <property type="component" value="Unassembled WGS sequence"/>
</dbReference>
<keyword evidence="1" id="KW-0472">Membrane</keyword>
<dbReference type="EMBL" id="PYGD01000005">
    <property type="protein sequence ID" value="PSK91622.1"/>
    <property type="molecule type" value="Genomic_DNA"/>
</dbReference>
<keyword evidence="1" id="KW-0812">Transmembrane</keyword>
<organism evidence="2 3">
    <name type="scientific">Taibaiella chishuiensis</name>
    <dbReference type="NCBI Taxonomy" id="1434707"/>
    <lineage>
        <taxon>Bacteria</taxon>
        <taxon>Pseudomonadati</taxon>
        <taxon>Bacteroidota</taxon>
        <taxon>Chitinophagia</taxon>
        <taxon>Chitinophagales</taxon>
        <taxon>Chitinophagaceae</taxon>
        <taxon>Taibaiella</taxon>
    </lineage>
</organism>
<dbReference type="AlphaFoldDB" id="A0A2P8D321"/>
<gene>
    <name evidence="2" type="ORF">B0I18_105207</name>
</gene>
<reference evidence="2 3" key="1">
    <citation type="submission" date="2018-03" db="EMBL/GenBank/DDBJ databases">
        <title>Genomic Encyclopedia of Type Strains, Phase III (KMG-III): the genomes of soil and plant-associated and newly described type strains.</title>
        <authorList>
            <person name="Whitman W."/>
        </authorList>
    </citation>
    <scope>NUCLEOTIDE SEQUENCE [LARGE SCALE GENOMIC DNA]</scope>
    <source>
        <strain evidence="2 3">CGMCC 1.12700</strain>
    </source>
</reference>
<comment type="caution">
    <text evidence="2">The sequence shown here is derived from an EMBL/GenBank/DDBJ whole genome shotgun (WGS) entry which is preliminary data.</text>
</comment>
<protein>
    <submittedName>
        <fullName evidence="2">Uncharacterized protein</fullName>
    </submittedName>
</protein>
<keyword evidence="1" id="KW-1133">Transmembrane helix</keyword>
<accession>A0A2P8D321</accession>
<evidence type="ECO:0000313" key="2">
    <source>
        <dbReference type="EMBL" id="PSK91622.1"/>
    </source>
</evidence>
<evidence type="ECO:0000256" key="1">
    <source>
        <dbReference type="SAM" id="Phobius"/>
    </source>
</evidence>
<evidence type="ECO:0000313" key="3">
    <source>
        <dbReference type="Proteomes" id="UP000240572"/>
    </source>
</evidence>
<proteinExistence type="predicted"/>
<dbReference type="OrthoDB" id="768539at2"/>
<dbReference type="RefSeq" id="WP_106523516.1">
    <property type="nucleotide sequence ID" value="NZ_PYGD01000005.1"/>
</dbReference>